<reference evidence="5" key="2">
    <citation type="journal article" date="2023" name="Int. J. Mol. Sci.">
        <title>De Novo Assembly and Annotation of 11 Diverse Shrub Willow (Salix) Genomes Reveals Novel Gene Organization in Sex-Linked Regions.</title>
        <authorList>
            <person name="Hyden B."/>
            <person name="Feng K."/>
            <person name="Yates T.B."/>
            <person name="Jawdy S."/>
            <person name="Cereghino C."/>
            <person name="Smart L.B."/>
            <person name="Muchero W."/>
        </authorList>
    </citation>
    <scope>NUCLEOTIDE SEQUENCE</scope>
    <source>
        <tissue evidence="5">Shoot tip</tissue>
    </source>
</reference>
<dbReference type="InterPro" id="IPR027353">
    <property type="entry name" value="NET_dom"/>
</dbReference>
<feature type="compositionally biased region" description="Low complexity" evidence="3">
    <location>
        <begin position="239"/>
        <end position="272"/>
    </location>
</feature>
<feature type="compositionally biased region" description="Polar residues" evidence="3">
    <location>
        <begin position="74"/>
        <end position="84"/>
    </location>
</feature>
<organism evidence="5 6">
    <name type="scientific">Salix suchowensis</name>
    <dbReference type="NCBI Taxonomy" id="1278906"/>
    <lineage>
        <taxon>Eukaryota</taxon>
        <taxon>Viridiplantae</taxon>
        <taxon>Streptophyta</taxon>
        <taxon>Embryophyta</taxon>
        <taxon>Tracheophyta</taxon>
        <taxon>Spermatophyta</taxon>
        <taxon>Magnoliopsida</taxon>
        <taxon>eudicotyledons</taxon>
        <taxon>Gunneridae</taxon>
        <taxon>Pentapetalae</taxon>
        <taxon>rosids</taxon>
        <taxon>fabids</taxon>
        <taxon>Malpighiales</taxon>
        <taxon>Salicaceae</taxon>
        <taxon>Saliceae</taxon>
        <taxon>Salix</taxon>
    </lineage>
</organism>
<dbReference type="Gene3D" id="1.20.1270.220">
    <property type="match status" value="1"/>
</dbReference>
<sequence>MVVELKVNLNSRSKSDIKHLKRKLANELDQVRSLRKKLDSKEKFQSSFNDNFNNRITGNSGGDRIGTLDRANSEVSYVGQTNSRPLYGNEKKKNPVNSKKKLPKTMPLEMRTLGGTYSLMKAANSATDQEKLESAVQIIRKRNPGLSQQEDEIEVDVDSFDDETLWELHSHVNNYQKSIIRNDGEARVVLQDRKEADHNMLGTKFTSATAEAPKDLGSVQVTHPASSPIKEHKQGHCMSRSSSSSSFGCGSRSSSSGSDIDSSSGARSGAGR</sequence>
<evidence type="ECO:0000256" key="2">
    <source>
        <dbReference type="ARBA" id="ARBA00023163"/>
    </source>
</evidence>
<feature type="region of interest" description="Disordered" evidence="3">
    <location>
        <begin position="74"/>
        <end position="101"/>
    </location>
</feature>
<name>A0ABQ9AD32_9ROSI</name>
<feature type="domain" description="NET" evidence="4">
    <location>
        <begin position="101"/>
        <end position="183"/>
    </location>
</feature>
<comment type="caution">
    <text evidence="5">The sequence shown here is derived from an EMBL/GenBank/DDBJ whole genome shotgun (WGS) entry which is preliminary data.</text>
</comment>
<keyword evidence="2" id="KW-0804">Transcription</keyword>
<gene>
    <name evidence="5" type="ORF">OIU77_009075</name>
</gene>
<protein>
    <recommendedName>
        <fullName evidence="4">NET domain-containing protein</fullName>
    </recommendedName>
</protein>
<dbReference type="PANTHER" id="PTHR45926">
    <property type="entry name" value="OSJNBA0053K19.4 PROTEIN"/>
    <property type="match status" value="1"/>
</dbReference>
<dbReference type="Pfam" id="PF17035">
    <property type="entry name" value="BET"/>
    <property type="match status" value="1"/>
</dbReference>
<evidence type="ECO:0000313" key="6">
    <source>
        <dbReference type="Proteomes" id="UP001141253"/>
    </source>
</evidence>
<dbReference type="EMBL" id="JAPFFI010000021">
    <property type="protein sequence ID" value="KAJ6333136.1"/>
    <property type="molecule type" value="Genomic_DNA"/>
</dbReference>
<keyword evidence="6" id="KW-1185">Reference proteome</keyword>
<reference evidence="5" key="1">
    <citation type="submission" date="2022-10" db="EMBL/GenBank/DDBJ databases">
        <authorList>
            <person name="Hyden B.L."/>
            <person name="Feng K."/>
            <person name="Yates T."/>
            <person name="Jawdy S."/>
            <person name="Smart L.B."/>
            <person name="Muchero W."/>
        </authorList>
    </citation>
    <scope>NUCLEOTIDE SEQUENCE</scope>
    <source>
        <tissue evidence="5">Shoot tip</tissue>
    </source>
</reference>
<proteinExistence type="predicted"/>
<evidence type="ECO:0000256" key="3">
    <source>
        <dbReference type="SAM" id="MobiDB-lite"/>
    </source>
</evidence>
<evidence type="ECO:0000259" key="4">
    <source>
        <dbReference type="PROSITE" id="PS51525"/>
    </source>
</evidence>
<feature type="region of interest" description="Disordered" evidence="3">
    <location>
        <begin position="206"/>
        <end position="272"/>
    </location>
</feature>
<evidence type="ECO:0000256" key="1">
    <source>
        <dbReference type="ARBA" id="ARBA00023015"/>
    </source>
</evidence>
<accession>A0ABQ9AD32</accession>
<evidence type="ECO:0000313" key="5">
    <source>
        <dbReference type="EMBL" id="KAJ6333136.1"/>
    </source>
</evidence>
<keyword evidence="1" id="KW-0805">Transcription regulation</keyword>
<dbReference type="Proteomes" id="UP001141253">
    <property type="component" value="Chromosome 11"/>
</dbReference>
<dbReference type="PROSITE" id="PS51525">
    <property type="entry name" value="NET"/>
    <property type="match status" value="1"/>
</dbReference>
<dbReference type="InterPro" id="IPR038336">
    <property type="entry name" value="NET_sf"/>
</dbReference>